<dbReference type="CTD" id="43791"/>
<feature type="compositionally biased region" description="Polar residues" evidence="5">
    <location>
        <begin position="200"/>
        <end position="211"/>
    </location>
</feature>
<dbReference type="PANTHER" id="PTHR20916">
    <property type="entry name" value="CYSTEINE AND GLYCINE-RICH PROTEIN 2 BINDING PROTEIN"/>
    <property type="match status" value="1"/>
</dbReference>
<dbReference type="PANTHER" id="PTHR20916:SF18">
    <property type="entry name" value="IPT_TIG DOMAIN-CONTAINING PROTEIN"/>
    <property type="match status" value="1"/>
</dbReference>
<evidence type="ECO:0000313" key="7">
    <source>
        <dbReference type="Proteomes" id="UP000504633"/>
    </source>
</evidence>
<dbReference type="GeneID" id="111593701"/>
<feature type="compositionally biased region" description="Low complexity" evidence="5">
    <location>
        <begin position="893"/>
        <end position="907"/>
    </location>
</feature>
<accession>A0A6J1L767</accession>
<keyword evidence="4" id="KW-0175">Coiled coil</keyword>
<dbReference type="KEGG" id="dhe:111593701"/>
<dbReference type="RefSeq" id="XP_023162413.2">
    <property type="nucleotide sequence ID" value="XM_023306645.2"/>
</dbReference>
<feature type="region of interest" description="Disordered" evidence="5">
    <location>
        <begin position="173"/>
        <end position="216"/>
    </location>
</feature>
<feature type="compositionally biased region" description="Low complexity" evidence="5">
    <location>
        <begin position="68"/>
        <end position="155"/>
    </location>
</feature>
<feature type="domain" description="B-cell lymphoma 9 beta-catenin binding" evidence="6">
    <location>
        <begin position="609"/>
        <end position="644"/>
    </location>
</feature>
<keyword evidence="3" id="KW-0539">Nucleus</keyword>
<feature type="region of interest" description="Disordered" evidence="5">
    <location>
        <begin position="493"/>
        <end position="526"/>
    </location>
</feature>
<reference evidence="8" key="1">
    <citation type="submission" date="2025-08" db="UniProtKB">
        <authorList>
            <consortium name="RefSeq"/>
        </authorList>
    </citation>
    <scope>IDENTIFICATION</scope>
    <source>
        <strain evidence="8">15085-1641.00</strain>
        <tissue evidence="8">Whole body</tissue>
    </source>
</reference>
<dbReference type="InterPro" id="IPR024670">
    <property type="entry name" value="BCL9_beta-catenin-bd_dom"/>
</dbReference>
<feature type="region of interest" description="Disordered" evidence="5">
    <location>
        <begin position="950"/>
        <end position="969"/>
    </location>
</feature>
<comment type="similarity">
    <text evidence="2">Belongs to the BCL9 family.</text>
</comment>
<gene>
    <name evidence="8" type="primary">LOC111593701</name>
</gene>
<feature type="region of interest" description="Disordered" evidence="5">
    <location>
        <begin position="1576"/>
        <end position="1610"/>
    </location>
</feature>
<feature type="compositionally biased region" description="Polar residues" evidence="5">
    <location>
        <begin position="881"/>
        <end position="892"/>
    </location>
</feature>
<comment type="subcellular location">
    <subcellularLocation>
        <location evidence="1">Nucleus</location>
    </subcellularLocation>
</comment>
<feature type="compositionally biased region" description="Polar residues" evidence="5">
    <location>
        <begin position="516"/>
        <end position="526"/>
    </location>
</feature>
<dbReference type="Pfam" id="PF11502">
    <property type="entry name" value="BCL9"/>
    <property type="match status" value="1"/>
</dbReference>
<evidence type="ECO:0000259" key="6">
    <source>
        <dbReference type="Pfam" id="PF11502"/>
    </source>
</evidence>
<evidence type="ECO:0000256" key="4">
    <source>
        <dbReference type="SAM" id="Coils"/>
    </source>
</evidence>
<feature type="compositionally biased region" description="Polar residues" evidence="5">
    <location>
        <begin position="180"/>
        <end position="189"/>
    </location>
</feature>
<feature type="coiled-coil region" evidence="4">
    <location>
        <begin position="673"/>
        <end position="700"/>
    </location>
</feature>
<protein>
    <submittedName>
        <fullName evidence="8">Protein BCL9 homolog isoform X1</fullName>
    </submittedName>
</protein>
<feature type="compositionally biased region" description="Low complexity" evidence="5">
    <location>
        <begin position="847"/>
        <end position="863"/>
    </location>
</feature>
<feature type="compositionally biased region" description="Low complexity" evidence="5">
    <location>
        <begin position="493"/>
        <end position="510"/>
    </location>
</feature>
<feature type="region of interest" description="Disordered" evidence="5">
    <location>
        <begin position="987"/>
        <end position="1036"/>
    </location>
</feature>
<feature type="compositionally biased region" description="Low complexity" evidence="5">
    <location>
        <begin position="1294"/>
        <end position="1318"/>
    </location>
</feature>
<proteinExistence type="inferred from homology"/>
<organism evidence="7 8">
    <name type="scientific">Drosophila hydei</name>
    <name type="common">Fruit fly</name>
    <dbReference type="NCBI Taxonomy" id="7224"/>
    <lineage>
        <taxon>Eukaryota</taxon>
        <taxon>Metazoa</taxon>
        <taxon>Ecdysozoa</taxon>
        <taxon>Arthropoda</taxon>
        <taxon>Hexapoda</taxon>
        <taxon>Insecta</taxon>
        <taxon>Pterygota</taxon>
        <taxon>Neoptera</taxon>
        <taxon>Endopterygota</taxon>
        <taxon>Diptera</taxon>
        <taxon>Brachycera</taxon>
        <taxon>Muscomorpha</taxon>
        <taxon>Ephydroidea</taxon>
        <taxon>Drosophilidae</taxon>
        <taxon>Drosophila</taxon>
    </lineage>
</organism>
<feature type="region of interest" description="Disordered" evidence="5">
    <location>
        <begin position="65"/>
        <end position="155"/>
    </location>
</feature>
<feature type="compositionally biased region" description="Polar residues" evidence="5">
    <location>
        <begin position="916"/>
        <end position="937"/>
    </location>
</feature>
<feature type="region of interest" description="Disordered" evidence="5">
    <location>
        <begin position="1080"/>
        <end position="1119"/>
    </location>
</feature>
<feature type="region of interest" description="Disordered" evidence="5">
    <location>
        <begin position="1335"/>
        <end position="1370"/>
    </location>
</feature>
<evidence type="ECO:0000256" key="5">
    <source>
        <dbReference type="SAM" id="MobiDB-lite"/>
    </source>
</evidence>
<feature type="compositionally biased region" description="Low complexity" evidence="5">
    <location>
        <begin position="1579"/>
        <end position="1588"/>
    </location>
</feature>
<feature type="compositionally biased region" description="Low complexity" evidence="5">
    <location>
        <begin position="1338"/>
        <end position="1370"/>
    </location>
</feature>
<evidence type="ECO:0000256" key="2">
    <source>
        <dbReference type="ARBA" id="ARBA00009200"/>
    </source>
</evidence>
<keyword evidence="7" id="KW-1185">Reference proteome</keyword>
<sequence>MLSTITGGASQSTTTTTNADTAAKNIIQIEALKTVKVKAEPYSTLSPENANNQTNQIMSDEADAATKNNSSTNNNNHHNNNNSGNSSNNNNNSNNNNINNSKNTTNSNASSNSSDSARQNNANSPTNANPSSTTNPNNTSEQTNTKSNNNSNSSNIAQVLNSSAESELHQDELLKKKKINSGNTSSSNSVKEEDCVKPKLTSNPTNISASSALDKVNQNSLNSSTVVNNSNTKGAPAPASAVAAAAAGATEPVVKEEPTDILLGSCLVNMKKEDHFSPSMSPVGFGSIGATDRSVTPVKMELNEKPPSVMGLNTDNDISNCSALINTLDSDRIGDINASHANLSANPTVSVPGLGVSLGIGINVSPNAGSVAGGGGGGGNGGSGGGGGGGGGGLGGGASSNFMGNNSVGNCLDYMQQQNHIFVFSTQLANNGAESVLSGQFQTIIAYHCTQPATKSFLEDFFMKNPMKMNKLQRQNSLGLNICNMSGAGGPNWLNSNANSNNPNSNQNPNLAKMLQPQQQKSKAHFNNQADKRNHFADPTSTAADSLVNESDLMCWEAGNANRSSLEPDGQAMKLLEGVDSVLGKCNNADLSADGNIISLQGVKVPDENLTPQQRQHREEQLAKLKKMNQFLFPENESGGPAGNQLNKLPNEAAMGNLMMNIAPTGAASNAQMRQMQLQMQAAAAAAQQQQQQQQQQKTEHMSQLGEDVMMPLPADVIGDIGAVMSCSSGQKNNLPASNAAAAAATAAAGGAGGGGAGLGSAAGMNANMNVGMQCSNNPNLLANSPELIGGFVNTNCVMGMGAGDKGEGSMTPMEWTKLQQQFFEERKAVGKAACRPTGGMPGPGSGTNPQPSITTLPSSSTPNAVLRNNVQGPPPPYHPTQRSASVPIATQSPNPSSPNNLSLPSPRTAGALGLPSNSPSMELNSTTNSSASGQVGATANMGSIATSKNCFQPDAGSPSSRHRNAGNNASNVNVCVNVMNNHLNSNPSTPLAHLSPKDLESFNSTAGDMKNTRPSPQRPRSPGNPNANANANSTNHLIEPNNMDSRFPATSPGINFNPHTHLQNNPNTALNTYKGANSSNPLERQNCGASGGPVQFGRRSDNMPLNPNSSSNRPAQNKMAQNFDPISSLAQMSQQLTSCVSTVGSPAGGMNMMGPGPGQGQVSGLVDINMEHSAAAAAAAGLVPNLDGISMEHMGNAPNNCHSINPLINSMGQRMLNPKLSNLGTASFSPGPNGMIRDGSGHGPGPGFHGILPPGARMMGRMPVNFGPNFNPNIQVKASTPNTIQYMPVRPQNNNSSSSSNSNNNNNNSNNSGNNGNVRVAPSLEFLQRYANPQMANPIGNDGNPMMMNMNSAPSDQQQNQQQQQQQQNKMINNHVGSMNFFQNCNQLAGLDDDVAGSVGLPGHADMTPMIRGMRPHGMRQHGGLGNIRLQAPTGNNIVNHRHQVQFPGGDSLDCNDPTILFNNGAGGNCNSPAMFAAAQQQQQQAQPKGQQQHIKSMPGGMCPSQLGMQGPVQGVQVQLQGQGHPGMVVGPNNSNLISSAGNGGGVNFVGPSSNDLKYAQQYHSFQQQLYATNTRSQQQQQQQQQQVGGNMIPMPPNLSPNPAFFVNK</sequence>
<evidence type="ECO:0000256" key="1">
    <source>
        <dbReference type="ARBA" id="ARBA00004123"/>
    </source>
</evidence>
<name>A0A6J1L767_DROHY</name>
<dbReference type="Proteomes" id="UP000504633">
    <property type="component" value="Unplaced"/>
</dbReference>
<feature type="compositionally biased region" description="Polar residues" evidence="5">
    <location>
        <begin position="1104"/>
        <end position="1119"/>
    </location>
</feature>
<dbReference type="GO" id="GO:0005634">
    <property type="term" value="C:nucleus"/>
    <property type="evidence" value="ECO:0007669"/>
    <property type="project" value="UniProtKB-SubCell"/>
</dbReference>
<feature type="region of interest" description="Disordered" evidence="5">
    <location>
        <begin position="1286"/>
        <end position="1320"/>
    </location>
</feature>
<dbReference type="OrthoDB" id="7668649at2759"/>
<feature type="region of interest" description="Disordered" evidence="5">
    <location>
        <begin position="831"/>
        <end position="937"/>
    </location>
</feature>
<evidence type="ECO:0000256" key="3">
    <source>
        <dbReference type="ARBA" id="ARBA00023242"/>
    </source>
</evidence>
<dbReference type="OMA" id="SANKNCF"/>
<evidence type="ECO:0000313" key="8">
    <source>
        <dbReference type="RefSeq" id="XP_023162413.2"/>
    </source>
</evidence>